<sequence>MNVLQFANVRSVLCLGAHPDDIEIGCGATLETVFPKDTEMRWVVFSGNEVRRHEAVASADCWLNDFPSSSLAMHDFEDGCFPACWRSIKRVFAELSLEYNPDVIFTHYLHDRHQDHRVLAELTWQAFRNHTILEYEIPKFEGDLGHPNVHIPIDPKRMKSKVDRLLQFHHSQASKHWFDREAFLANARLRGIECDTRYAESFHARKLVIQ</sequence>
<gene>
    <name evidence="1" type="ORF">Pla100_29650</name>
</gene>
<keyword evidence="2" id="KW-1185">Reference proteome</keyword>
<organism evidence="1 2">
    <name type="scientific">Neorhodopirellula pilleata</name>
    <dbReference type="NCBI Taxonomy" id="2714738"/>
    <lineage>
        <taxon>Bacteria</taxon>
        <taxon>Pseudomonadati</taxon>
        <taxon>Planctomycetota</taxon>
        <taxon>Planctomycetia</taxon>
        <taxon>Pirellulales</taxon>
        <taxon>Pirellulaceae</taxon>
        <taxon>Neorhodopirellula</taxon>
    </lineage>
</organism>
<dbReference type="InterPro" id="IPR003737">
    <property type="entry name" value="GlcNAc_PI_deacetylase-related"/>
</dbReference>
<dbReference type="EMBL" id="SJPM01000005">
    <property type="protein sequence ID" value="TWT96484.1"/>
    <property type="molecule type" value="Genomic_DNA"/>
</dbReference>
<dbReference type="AlphaFoldDB" id="A0A5C6A933"/>
<dbReference type="OrthoDB" id="9790023at2"/>
<dbReference type="Proteomes" id="UP000316213">
    <property type="component" value="Unassembled WGS sequence"/>
</dbReference>
<dbReference type="SUPFAM" id="SSF102588">
    <property type="entry name" value="LmbE-like"/>
    <property type="match status" value="1"/>
</dbReference>
<proteinExistence type="predicted"/>
<dbReference type="PANTHER" id="PTHR12993">
    <property type="entry name" value="N-ACETYLGLUCOSAMINYL-PHOSPHATIDYLINOSITOL DE-N-ACETYLASE-RELATED"/>
    <property type="match status" value="1"/>
</dbReference>
<evidence type="ECO:0000313" key="2">
    <source>
        <dbReference type="Proteomes" id="UP000316213"/>
    </source>
</evidence>
<dbReference type="GO" id="GO:0016811">
    <property type="term" value="F:hydrolase activity, acting on carbon-nitrogen (but not peptide) bonds, in linear amides"/>
    <property type="evidence" value="ECO:0007669"/>
    <property type="project" value="TreeGrafter"/>
</dbReference>
<name>A0A5C6A933_9BACT</name>
<accession>A0A5C6A933</accession>
<comment type="caution">
    <text evidence="1">The sequence shown here is derived from an EMBL/GenBank/DDBJ whole genome shotgun (WGS) entry which is preliminary data.</text>
</comment>
<dbReference type="InterPro" id="IPR024078">
    <property type="entry name" value="LmbE-like_dom_sf"/>
</dbReference>
<reference evidence="1 2" key="1">
    <citation type="submission" date="2019-02" db="EMBL/GenBank/DDBJ databases">
        <title>Deep-cultivation of Planctomycetes and their phenomic and genomic characterization uncovers novel biology.</title>
        <authorList>
            <person name="Wiegand S."/>
            <person name="Jogler M."/>
            <person name="Boedeker C."/>
            <person name="Pinto D."/>
            <person name="Vollmers J."/>
            <person name="Rivas-Marin E."/>
            <person name="Kohn T."/>
            <person name="Peeters S.H."/>
            <person name="Heuer A."/>
            <person name="Rast P."/>
            <person name="Oberbeckmann S."/>
            <person name="Bunk B."/>
            <person name="Jeske O."/>
            <person name="Meyerdierks A."/>
            <person name="Storesund J.E."/>
            <person name="Kallscheuer N."/>
            <person name="Luecker S."/>
            <person name="Lage O.M."/>
            <person name="Pohl T."/>
            <person name="Merkel B.J."/>
            <person name="Hornburger P."/>
            <person name="Mueller R.-W."/>
            <person name="Bruemmer F."/>
            <person name="Labrenz M."/>
            <person name="Spormann A.M."/>
            <person name="Op Den Camp H."/>
            <person name="Overmann J."/>
            <person name="Amann R."/>
            <person name="Jetten M.S.M."/>
            <person name="Mascher T."/>
            <person name="Medema M.H."/>
            <person name="Devos D.P."/>
            <person name="Kaster A.-K."/>
            <person name="Ovreas L."/>
            <person name="Rohde M."/>
            <person name="Galperin M.Y."/>
            <person name="Jogler C."/>
        </authorList>
    </citation>
    <scope>NUCLEOTIDE SEQUENCE [LARGE SCALE GENOMIC DNA]</scope>
    <source>
        <strain evidence="1 2">Pla100</strain>
    </source>
</reference>
<dbReference type="PANTHER" id="PTHR12993:SF30">
    <property type="entry name" value="N-ACETYL-ALPHA-D-GLUCOSAMINYL L-MALATE DEACETYLASE 1"/>
    <property type="match status" value="1"/>
</dbReference>
<dbReference type="Gene3D" id="3.40.50.10320">
    <property type="entry name" value="LmbE-like"/>
    <property type="match status" value="1"/>
</dbReference>
<evidence type="ECO:0000313" key="1">
    <source>
        <dbReference type="EMBL" id="TWT96484.1"/>
    </source>
</evidence>
<dbReference type="Pfam" id="PF02585">
    <property type="entry name" value="PIG-L"/>
    <property type="match status" value="1"/>
</dbReference>
<protein>
    <submittedName>
        <fullName evidence="1">GlcNAc-PI de-N-acetylase</fullName>
    </submittedName>
</protein>